<organism evidence="1 2">
    <name type="scientific">Solanum commersonii</name>
    <name type="common">Commerson's wild potato</name>
    <name type="synonym">Commerson's nightshade</name>
    <dbReference type="NCBI Taxonomy" id="4109"/>
    <lineage>
        <taxon>Eukaryota</taxon>
        <taxon>Viridiplantae</taxon>
        <taxon>Streptophyta</taxon>
        <taxon>Embryophyta</taxon>
        <taxon>Tracheophyta</taxon>
        <taxon>Spermatophyta</taxon>
        <taxon>Magnoliopsida</taxon>
        <taxon>eudicotyledons</taxon>
        <taxon>Gunneridae</taxon>
        <taxon>Pentapetalae</taxon>
        <taxon>asterids</taxon>
        <taxon>lamiids</taxon>
        <taxon>Solanales</taxon>
        <taxon>Solanaceae</taxon>
        <taxon>Solanoideae</taxon>
        <taxon>Solaneae</taxon>
        <taxon>Solanum</taxon>
    </lineage>
</organism>
<dbReference type="Proteomes" id="UP000824120">
    <property type="component" value="Chromosome 9"/>
</dbReference>
<dbReference type="AlphaFoldDB" id="A0A9J5XEY3"/>
<proteinExistence type="predicted"/>
<evidence type="ECO:0000313" key="1">
    <source>
        <dbReference type="EMBL" id="KAG5585788.1"/>
    </source>
</evidence>
<feature type="non-terminal residue" evidence="1">
    <location>
        <position position="186"/>
    </location>
</feature>
<protein>
    <submittedName>
        <fullName evidence="1">Uncharacterized protein</fullName>
    </submittedName>
</protein>
<accession>A0A9J5XEY3</accession>
<reference evidence="1 2" key="1">
    <citation type="submission" date="2020-09" db="EMBL/GenBank/DDBJ databases">
        <title>De no assembly of potato wild relative species, Solanum commersonii.</title>
        <authorList>
            <person name="Cho K."/>
        </authorList>
    </citation>
    <scope>NUCLEOTIDE SEQUENCE [LARGE SCALE GENOMIC DNA]</scope>
    <source>
        <strain evidence="1">LZ3.2</strain>
        <tissue evidence="1">Leaf</tissue>
    </source>
</reference>
<dbReference type="EMBL" id="JACXVP010000009">
    <property type="protein sequence ID" value="KAG5585788.1"/>
    <property type="molecule type" value="Genomic_DNA"/>
</dbReference>
<evidence type="ECO:0000313" key="2">
    <source>
        <dbReference type="Proteomes" id="UP000824120"/>
    </source>
</evidence>
<sequence>KTQDQQFNKDVYKQCSIRLNINAHNKCAELTIFASNASSSSKKVFKCSHNKDDSIFTQNFSTVYCTGITHNSHILKDEHMHYFTHSSLKITRVFSRLVMGLSVKDKRDKVVEVSSKKMDRLKRCQERFIDLTRVATKEVYCQIGSLFKFSPKIISIVFSTLINWTNEKNSRCHHIQYSRRPHHTRH</sequence>
<name>A0A9J5XEY3_SOLCO</name>
<keyword evidence="2" id="KW-1185">Reference proteome</keyword>
<gene>
    <name evidence="1" type="ORF">H5410_046222</name>
</gene>
<comment type="caution">
    <text evidence="1">The sequence shown here is derived from an EMBL/GenBank/DDBJ whole genome shotgun (WGS) entry which is preliminary data.</text>
</comment>